<protein>
    <recommendedName>
        <fullName evidence="2">GGDEF domain-containing protein</fullName>
    </recommendedName>
</protein>
<dbReference type="PANTHER" id="PTHR45138:SF9">
    <property type="entry name" value="DIGUANYLATE CYCLASE DGCM-RELATED"/>
    <property type="match status" value="1"/>
</dbReference>
<evidence type="ECO:0000256" key="1">
    <source>
        <dbReference type="SAM" id="Phobius"/>
    </source>
</evidence>
<organism evidence="3 4">
    <name type="scientific">Dactylosporangium salmoneum</name>
    <dbReference type="NCBI Taxonomy" id="53361"/>
    <lineage>
        <taxon>Bacteria</taxon>
        <taxon>Bacillati</taxon>
        <taxon>Actinomycetota</taxon>
        <taxon>Actinomycetes</taxon>
        <taxon>Micromonosporales</taxon>
        <taxon>Micromonosporaceae</taxon>
        <taxon>Dactylosporangium</taxon>
    </lineage>
</organism>
<dbReference type="Pfam" id="PF00990">
    <property type="entry name" value="GGDEF"/>
    <property type="match status" value="1"/>
</dbReference>
<keyword evidence="4" id="KW-1185">Reference proteome</keyword>
<dbReference type="InterPro" id="IPR000160">
    <property type="entry name" value="GGDEF_dom"/>
</dbReference>
<feature type="transmembrane region" description="Helical" evidence="1">
    <location>
        <begin position="30"/>
        <end position="46"/>
    </location>
</feature>
<dbReference type="PANTHER" id="PTHR45138">
    <property type="entry name" value="REGULATORY COMPONENTS OF SENSORY TRANSDUCTION SYSTEM"/>
    <property type="match status" value="1"/>
</dbReference>
<dbReference type="EMBL" id="BAAARV010000073">
    <property type="protein sequence ID" value="GAA2372409.1"/>
    <property type="molecule type" value="Genomic_DNA"/>
</dbReference>
<dbReference type="InterPro" id="IPR050469">
    <property type="entry name" value="Diguanylate_Cyclase"/>
</dbReference>
<dbReference type="InterPro" id="IPR043128">
    <property type="entry name" value="Rev_trsase/Diguanyl_cyclase"/>
</dbReference>
<keyword evidence="1" id="KW-0472">Membrane</keyword>
<dbReference type="Gene3D" id="3.30.70.270">
    <property type="match status" value="1"/>
</dbReference>
<dbReference type="InterPro" id="IPR029787">
    <property type="entry name" value="Nucleotide_cyclase"/>
</dbReference>
<name>A0ABN3H8S2_9ACTN</name>
<dbReference type="RefSeq" id="WP_344617334.1">
    <property type="nucleotide sequence ID" value="NZ_BAAARV010000073.1"/>
</dbReference>
<dbReference type="SUPFAM" id="SSF55073">
    <property type="entry name" value="Nucleotide cyclase"/>
    <property type="match status" value="1"/>
</dbReference>
<feature type="transmembrane region" description="Helical" evidence="1">
    <location>
        <begin position="53"/>
        <end position="73"/>
    </location>
</feature>
<gene>
    <name evidence="3" type="ORF">GCM10010170_074690</name>
</gene>
<evidence type="ECO:0000313" key="3">
    <source>
        <dbReference type="EMBL" id="GAA2372409.1"/>
    </source>
</evidence>
<dbReference type="Proteomes" id="UP001501444">
    <property type="component" value="Unassembled WGS sequence"/>
</dbReference>
<comment type="caution">
    <text evidence="3">The sequence shown here is derived from an EMBL/GenBank/DDBJ whole genome shotgun (WGS) entry which is preliminary data.</text>
</comment>
<keyword evidence="1" id="KW-1133">Transmembrane helix</keyword>
<evidence type="ECO:0000313" key="4">
    <source>
        <dbReference type="Proteomes" id="UP001501444"/>
    </source>
</evidence>
<evidence type="ECO:0000259" key="2">
    <source>
        <dbReference type="Pfam" id="PF00990"/>
    </source>
</evidence>
<feature type="domain" description="GGDEF" evidence="2">
    <location>
        <begin position="255"/>
        <end position="315"/>
    </location>
</feature>
<reference evidence="3 4" key="1">
    <citation type="journal article" date="2019" name="Int. J. Syst. Evol. Microbiol.">
        <title>The Global Catalogue of Microorganisms (GCM) 10K type strain sequencing project: providing services to taxonomists for standard genome sequencing and annotation.</title>
        <authorList>
            <consortium name="The Broad Institute Genomics Platform"/>
            <consortium name="The Broad Institute Genome Sequencing Center for Infectious Disease"/>
            <person name="Wu L."/>
            <person name="Ma J."/>
        </authorList>
    </citation>
    <scope>NUCLEOTIDE SEQUENCE [LARGE SCALE GENOMIC DNA]</scope>
    <source>
        <strain evidence="3 4">JCM 3272</strain>
    </source>
</reference>
<keyword evidence="1" id="KW-0812">Transmembrane</keyword>
<sequence>MFLLFGVFNLVMVFPRLIVGHEASPETRAGAGAAGAALLAWWLVRYRQGSFPVWAAPLEAVALALVGIGAHDWVETLGLTFAFVAFRGLYGTWRHGLVYTVIIFAAALGAVALTEPVHIPAMLKQAPGVPMLAIFTAVVAEATARQERAAARERVFARLGASLATTTDAAVVAQHTAEAAVRLLTGLPGAWAATIRARPDGEEVAAVDGPAPGTLFASGGPAPGALPTGGPAHGTLPTGGPAHGTLLGLDAPDDAPLVAERMLAAIRAPVHACGVELTASVSIGLATWRNHAEIDQLLHDADAAMYAAKQAGKNRIATMADGVVKLLSPVGA</sequence>
<proteinExistence type="predicted"/>
<feature type="transmembrane region" description="Helical" evidence="1">
    <location>
        <begin position="93"/>
        <end position="114"/>
    </location>
</feature>
<accession>A0ABN3H8S2</accession>